<dbReference type="OMA" id="NICLHAR"/>
<evidence type="ECO:0000313" key="5">
    <source>
        <dbReference type="EMBL" id="CCH88234.1"/>
    </source>
</evidence>
<evidence type="ECO:0000259" key="4">
    <source>
        <dbReference type="PROSITE" id="PS51462"/>
    </source>
</evidence>
<dbReference type="OrthoDB" id="9814308at2"/>
<dbReference type="InterPro" id="IPR015797">
    <property type="entry name" value="NUDIX_hydrolase-like_dom_sf"/>
</dbReference>
<dbReference type="CDD" id="cd02883">
    <property type="entry name" value="NUDIX_Hydrolase"/>
    <property type="match status" value="1"/>
</dbReference>
<comment type="cofactor">
    <cofactor evidence="1">
        <name>Mg(2+)</name>
        <dbReference type="ChEBI" id="CHEBI:18420"/>
    </cofactor>
</comment>
<evidence type="ECO:0000256" key="1">
    <source>
        <dbReference type="ARBA" id="ARBA00001946"/>
    </source>
</evidence>
<proteinExistence type="predicted"/>
<organism evidence="5 6">
    <name type="scientific">Modestobacter italicus (strain DSM 44449 / CECT 9708 / BC 501)</name>
    <dbReference type="NCBI Taxonomy" id="2732864"/>
    <lineage>
        <taxon>Bacteria</taxon>
        <taxon>Bacillati</taxon>
        <taxon>Actinomycetota</taxon>
        <taxon>Actinomycetes</taxon>
        <taxon>Geodermatophilales</taxon>
        <taxon>Geodermatophilaceae</taxon>
        <taxon>Modestobacter</taxon>
    </lineage>
</organism>
<dbReference type="PANTHER" id="PTHR43046:SF16">
    <property type="entry name" value="ADP-RIBOSE PYROPHOSPHATASE YJHB-RELATED"/>
    <property type="match status" value="1"/>
</dbReference>
<dbReference type="Gene3D" id="3.90.79.10">
    <property type="entry name" value="Nucleoside Triphosphate Pyrophosphohydrolase"/>
    <property type="match status" value="1"/>
</dbReference>
<evidence type="ECO:0000256" key="3">
    <source>
        <dbReference type="SAM" id="MobiDB-lite"/>
    </source>
</evidence>
<dbReference type="GO" id="GO:0016787">
    <property type="term" value="F:hydrolase activity"/>
    <property type="evidence" value="ECO:0007669"/>
    <property type="project" value="UniProtKB-KW"/>
</dbReference>
<dbReference type="HOGENOM" id="CLU_037162_7_2_11"/>
<dbReference type="PROSITE" id="PS51462">
    <property type="entry name" value="NUDIX"/>
    <property type="match status" value="1"/>
</dbReference>
<keyword evidence="6" id="KW-1185">Reference proteome</keyword>
<dbReference type="AlphaFoldDB" id="I4EXX1"/>
<dbReference type="eggNOG" id="COG1051">
    <property type="taxonomic scope" value="Bacteria"/>
</dbReference>
<reference evidence="5 6" key="1">
    <citation type="journal article" date="2012" name="J. Bacteriol.">
        <title>Genome Sequence of Radiation-Resistant Modestobacter marinus Strain BC501, a Representative Actinobacterium That Thrives on Calcareous Stone Surfaces.</title>
        <authorList>
            <person name="Normand P."/>
            <person name="Gury J."/>
            <person name="Pujic P."/>
            <person name="Chouaia B."/>
            <person name="Crotti E."/>
            <person name="Brusetti L."/>
            <person name="Daffonchio D."/>
            <person name="Vacherie B."/>
            <person name="Barbe V."/>
            <person name="Medigue C."/>
            <person name="Calteau A."/>
            <person name="Ghodhbane-Gtari F."/>
            <person name="Essoussi I."/>
            <person name="Nouioui I."/>
            <person name="Abbassi-Ghozzi I."/>
            <person name="Gtari M."/>
        </authorList>
    </citation>
    <scope>NUCLEOTIDE SEQUENCE [LARGE SCALE GENOMIC DNA]</scope>
    <source>
        <strain evidence="6">BC 501</strain>
    </source>
</reference>
<dbReference type="PANTHER" id="PTHR43046">
    <property type="entry name" value="GDP-MANNOSE MANNOSYL HYDROLASE"/>
    <property type="match status" value="1"/>
</dbReference>
<gene>
    <name evidence="5" type="ordered locus">MODMU_2805</name>
</gene>
<sequence length="165" mass="17681">MTTIERVDRPRPVPTPQPPTGVATTVAPAVFVAVRGWGGRLLLVQRCDSGVWEMPGRRVSIGETAVEAAVRGTAERAGMPVLVTGVVGLFTDPRVLLRDADGVVCQQFAVLFRARSLGGVPRGDGRVTSRAAWVPLADLPGLVVEPYERRWIVEALAQEEAPHLG</sequence>
<dbReference type="Pfam" id="PF00293">
    <property type="entry name" value="NUDIX"/>
    <property type="match status" value="1"/>
</dbReference>
<feature type="region of interest" description="Disordered" evidence="3">
    <location>
        <begin position="1"/>
        <end position="21"/>
    </location>
</feature>
<feature type="compositionally biased region" description="Basic and acidic residues" evidence="3">
    <location>
        <begin position="1"/>
        <end position="11"/>
    </location>
</feature>
<dbReference type="InterPro" id="IPR000086">
    <property type="entry name" value="NUDIX_hydrolase_dom"/>
</dbReference>
<accession>I4EXX1</accession>
<dbReference type="SUPFAM" id="SSF55811">
    <property type="entry name" value="Nudix"/>
    <property type="match status" value="1"/>
</dbReference>
<dbReference type="Proteomes" id="UP000006461">
    <property type="component" value="Chromosome"/>
</dbReference>
<dbReference type="EC" id="3.6.1.-" evidence="5"/>
<evidence type="ECO:0000313" key="6">
    <source>
        <dbReference type="Proteomes" id="UP000006461"/>
    </source>
</evidence>
<protein>
    <submittedName>
        <fullName evidence="5">RNA pyrophosphohydrolase</fullName>
        <ecNumber evidence="5">3.6.1.-</ecNumber>
    </submittedName>
</protein>
<dbReference type="EMBL" id="FO203431">
    <property type="protein sequence ID" value="CCH88234.1"/>
    <property type="molecule type" value="Genomic_DNA"/>
</dbReference>
<name>I4EXX1_MODI5</name>
<evidence type="ECO:0000256" key="2">
    <source>
        <dbReference type="ARBA" id="ARBA00022801"/>
    </source>
</evidence>
<feature type="domain" description="Nudix hydrolase" evidence="4">
    <location>
        <begin position="23"/>
        <end position="158"/>
    </location>
</feature>
<keyword evidence="2 5" id="KW-0378">Hydrolase</keyword>
<dbReference type="KEGG" id="mmar:MODMU_2805"/>